<dbReference type="EMBL" id="JACHHU010000003">
    <property type="protein sequence ID" value="MBB6542155.1"/>
    <property type="molecule type" value="Genomic_DNA"/>
</dbReference>
<reference evidence="2 3" key="1">
    <citation type="submission" date="2020-08" db="EMBL/GenBank/DDBJ databases">
        <title>Genomic Encyclopedia of Type Strains, Phase IV (KMG-IV): sequencing the most valuable type-strain genomes for metagenomic binning, comparative biology and taxonomic classification.</title>
        <authorList>
            <person name="Goeker M."/>
        </authorList>
    </citation>
    <scope>NUCLEOTIDE SEQUENCE [LARGE SCALE GENOMIC DNA]</scope>
    <source>
        <strain evidence="2 3">DSM 26287</strain>
    </source>
</reference>
<protein>
    <submittedName>
        <fullName evidence="2">ABC-type sulfate transport system permease component</fullName>
    </submittedName>
</protein>
<keyword evidence="1" id="KW-0812">Transmembrane</keyword>
<sequence>MGIKFWVVRSIKVFLSIFVILIIIEQLKGHDIQNAVMFSLLWSFLSTLVFISSRVYQSRKGVVCTLCNDTPEQKTKTKN</sequence>
<comment type="caution">
    <text evidence="2">The sequence shown here is derived from an EMBL/GenBank/DDBJ whole genome shotgun (WGS) entry which is preliminary data.</text>
</comment>
<dbReference type="AlphaFoldDB" id="A0A7X0NEW0"/>
<gene>
    <name evidence="2" type="ORF">HNQ55_000633</name>
</gene>
<proteinExistence type="predicted"/>
<organism evidence="2 3">
    <name type="scientific">Thalassotalea piscium</name>
    <dbReference type="NCBI Taxonomy" id="1230533"/>
    <lineage>
        <taxon>Bacteria</taxon>
        <taxon>Pseudomonadati</taxon>
        <taxon>Pseudomonadota</taxon>
        <taxon>Gammaproteobacteria</taxon>
        <taxon>Alteromonadales</taxon>
        <taxon>Colwelliaceae</taxon>
        <taxon>Thalassotalea</taxon>
    </lineage>
</organism>
<keyword evidence="3" id="KW-1185">Reference proteome</keyword>
<name>A0A7X0NEW0_9GAMM</name>
<evidence type="ECO:0000313" key="2">
    <source>
        <dbReference type="EMBL" id="MBB6542155.1"/>
    </source>
</evidence>
<feature type="transmembrane region" description="Helical" evidence="1">
    <location>
        <begin position="36"/>
        <end position="56"/>
    </location>
</feature>
<keyword evidence="1" id="KW-0472">Membrane</keyword>
<evidence type="ECO:0000313" key="3">
    <source>
        <dbReference type="Proteomes" id="UP000537141"/>
    </source>
</evidence>
<accession>A0A7X0NEW0</accession>
<evidence type="ECO:0000256" key="1">
    <source>
        <dbReference type="SAM" id="Phobius"/>
    </source>
</evidence>
<dbReference type="Proteomes" id="UP000537141">
    <property type="component" value="Unassembled WGS sequence"/>
</dbReference>
<keyword evidence="1" id="KW-1133">Transmembrane helix</keyword>
<feature type="transmembrane region" description="Helical" evidence="1">
    <location>
        <begin position="6"/>
        <end position="24"/>
    </location>
</feature>